<dbReference type="CDD" id="cd09377">
    <property type="entry name" value="LIM2_Lhx2_Lhx9"/>
    <property type="match status" value="1"/>
</dbReference>
<proteinExistence type="predicted"/>
<keyword evidence="4 10" id="KW-0862">Zinc</keyword>
<evidence type="ECO:0000256" key="6">
    <source>
        <dbReference type="ARBA" id="ARBA00023125"/>
    </source>
</evidence>
<evidence type="ECO:0000256" key="8">
    <source>
        <dbReference type="ARBA" id="ARBA00023242"/>
    </source>
</evidence>
<dbReference type="InterPro" id="IPR009057">
    <property type="entry name" value="Homeodomain-like_sf"/>
</dbReference>
<dbReference type="GO" id="GO:0000981">
    <property type="term" value="F:DNA-binding transcription factor activity, RNA polymerase II-specific"/>
    <property type="evidence" value="ECO:0007669"/>
    <property type="project" value="InterPro"/>
</dbReference>
<dbReference type="PANTHER" id="PTHR24208:SF168">
    <property type="entry name" value="PROTEIN APTEROUS"/>
    <property type="match status" value="1"/>
</dbReference>
<dbReference type="FunFam" id="1.10.10.60:FF:000027">
    <property type="entry name" value="LIM/homeobox protein Lhx9"/>
    <property type="match status" value="1"/>
</dbReference>
<evidence type="ECO:0000256" key="7">
    <source>
        <dbReference type="ARBA" id="ARBA00023155"/>
    </source>
</evidence>
<feature type="domain" description="Homeobox" evidence="14">
    <location>
        <begin position="363"/>
        <end position="423"/>
    </location>
</feature>
<name>A0AAG5DBV0_ANOAO</name>
<organism evidence="15 16">
    <name type="scientific">Anopheles atroparvus</name>
    <name type="common">European mosquito</name>
    <dbReference type="NCBI Taxonomy" id="41427"/>
    <lineage>
        <taxon>Eukaryota</taxon>
        <taxon>Metazoa</taxon>
        <taxon>Ecdysozoa</taxon>
        <taxon>Arthropoda</taxon>
        <taxon>Hexapoda</taxon>
        <taxon>Insecta</taxon>
        <taxon>Pterygota</taxon>
        <taxon>Neoptera</taxon>
        <taxon>Endopterygota</taxon>
        <taxon>Diptera</taxon>
        <taxon>Nematocera</taxon>
        <taxon>Culicoidea</taxon>
        <taxon>Culicidae</taxon>
        <taxon>Anophelinae</taxon>
        <taxon>Anopheles</taxon>
    </lineage>
</organism>
<evidence type="ECO:0000256" key="9">
    <source>
        <dbReference type="PROSITE-ProRule" id="PRU00108"/>
    </source>
</evidence>
<dbReference type="InterPro" id="IPR001781">
    <property type="entry name" value="Znf_LIM"/>
</dbReference>
<dbReference type="PROSITE" id="PS00027">
    <property type="entry name" value="HOMEOBOX_1"/>
    <property type="match status" value="1"/>
</dbReference>
<keyword evidence="7 9" id="KW-0371">Homeobox</keyword>
<feature type="DNA-binding region" description="Homeobox" evidence="9">
    <location>
        <begin position="365"/>
        <end position="424"/>
    </location>
</feature>
<keyword evidence="6 9" id="KW-0238">DNA-binding</keyword>
<dbReference type="GO" id="GO:0030182">
    <property type="term" value="P:neuron differentiation"/>
    <property type="evidence" value="ECO:0007669"/>
    <property type="project" value="TreeGrafter"/>
</dbReference>
<dbReference type="Pfam" id="PF00412">
    <property type="entry name" value="LIM"/>
    <property type="match status" value="2"/>
</dbReference>
<feature type="compositionally biased region" description="Polar residues" evidence="12">
    <location>
        <begin position="286"/>
        <end position="303"/>
    </location>
</feature>
<keyword evidence="5 10" id="KW-0440">LIM domain</keyword>
<feature type="domain" description="LIM zinc-binding" evidence="13">
    <location>
        <begin position="142"/>
        <end position="203"/>
    </location>
</feature>
<dbReference type="EnsemblMetazoa" id="ENSAATROPT009151">
    <property type="protein sequence ID" value="ENSAATROPP008274"/>
    <property type="gene ID" value="ENSAATROPG007456"/>
</dbReference>
<dbReference type="Proteomes" id="UP000075880">
    <property type="component" value="Unassembled WGS sequence"/>
</dbReference>
<dbReference type="InterPro" id="IPR017970">
    <property type="entry name" value="Homeobox_CS"/>
</dbReference>
<dbReference type="CDD" id="cd09369">
    <property type="entry name" value="LIM1_Lhx2_Lhx9"/>
    <property type="match status" value="1"/>
</dbReference>
<evidence type="ECO:0000256" key="3">
    <source>
        <dbReference type="ARBA" id="ARBA00022737"/>
    </source>
</evidence>
<dbReference type="PROSITE" id="PS50071">
    <property type="entry name" value="HOMEOBOX_2"/>
    <property type="match status" value="1"/>
</dbReference>
<dbReference type="CDD" id="cd00086">
    <property type="entry name" value="homeodomain"/>
    <property type="match status" value="1"/>
</dbReference>
<dbReference type="GO" id="GO:0005634">
    <property type="term" value="C:nucleus"/>
    <property type="evidence" value="ECO:0007669"/>
    <property type="project" value="UniProtKB-SubCell"/>
</dbReference>
<sequence length="466" mass="51369">MGVCTEERPVMHWHQNARFLGPPRERSPDLSNACQLNSNNNNIVNHRTCISCTDTCEHSLKASGGGGGSLLGVNHIYADSCHSFESPDRLIADRPNYFADLNRSDCSDSSSVLNSCIQLKSEPPGGPSSPESSNELPPTGLDECAGCDMPIQDRFYLSAVERKWHASCLQCCICRQTLEGANSCFSRDGNIYCKTDYYRVFGSRRCSKCLASISSSELVMRARHLVFHIRCFSCAVCNTPLNKGDHFTIRDSAVFCRSHIELPPLDPTTAPLAGMPMQCPYQAGYGTSPNAPLSPSDSTTSGGKLNPATYYPPHGVTGLPQQPRQKGRPRKRKPKDIEAMTASLDLNTEYLDLGFSRGLGSSSRAKRMRTSFKHHQLRTMKSYFAINHNPDAKDLKQLSQKTGLPKRVLQVWFQNARAKWRRMMMKQEGKIIDSDKGDGSLDLDGYVSHSPGSYIMGGPGSPSSLD</sequence>
<dbReference type="SUPFAM" id="SSF46689">
    <property type="entry name" value="Homeodomain-like"/>
    <property type="match status" value="1"/>
</dbReference>
<dbReference type="Gene3D" id="1.10.10.60">
    <property type="entry name" value="Homeodomain-like"/>
    <property type="match status" value="1"/>
</dbReference>
<evidence type="ECO:0000313" key="16">
    <source>
        <dbReference type="Proteomes" id="UP000075880"/>
    </source>
</evidence>
<dbReference type="InterPro" id="IPR050453">
    <property type="entry name" value="LIM_Homeobox_TF"/>
</dbReference>
<dbReference type="PROSITE" id="PS50023">
    <property type="entry name" value="LIM_DOMAIN_2"/>
    <property type="match status" value="2"/>
</dbReference>
<dbReference type="GO" id="GO:0046872">
    <property type="term" value="F:metal ion binding"/>
    <property type="evidence" value="ECO:0007669"/>
    <property type="project" value="UniProtKB-KW"/>
</dbReference>
<evidence type="ECO:0008006" key="17">
    <source>
        <dbReference type="Google" id="ProtNLM"/>
    </source>
</evidence>
<dbReference type="PROSITE" id="PS00478">
    <property type="entry name" value="LIM_DOMAIN_1"/>
    <property type="match status" value="2"/>
</dbReference>
<dbReference type="FunFam" id="2.10.110.10:FF:000120">
    <property type="entry name" value="Insulin gene enhancer protein ISL-2"/>
    <property type="match status" value="1"/>
</dbReference>
<evidence type="ECO:0000313" key="15">
    <source>
        <dbReference type="EnsemblMetazoa" id="ENSAATROPP008274"/>
    </source>
</evidence>
<dbReference type="SMART" id="SM00132">
    <property type="entry name" value="LIM"/>
    <property type="match status" value="2"/>
</dbReference>
<dbReference type="GO" id="GO:0000977">
    <property type="term" value="F:RNA polymerase II transcription regulatory region sequence-specific DNA binding"/>
    <property type="evidence" value="ECO:0007669"/>
    <property type="project" value="TreeGrafter"/>
</dbReference>
<evidence type="ECO:0000256" key="2">
    <source>
        <dbReference type="ARBA" id="ARBA00022723"/>
    </source>
</evidence>
<evidence type="ECO:0000256" key="1">
    <source>
        <dbReference type="ARBA" id="ARBA00004123"/>
    </source>
</evidence>
<evidence type="ECO:0000256" key="4">
    <source>
        <dbReference type="ARBA" id="ARBA00022833"/>
    </source>
</evidence>
<reference evidence="15" key="1">
    <citation type="submission" date="2024-04" db="UniProtKB">
        <authorList>
            <consortium name="EnsemblMetazoa"/>
        </authorList>
    </citation>
    <scope>IDENTIFICATION</scope>
    <source>
        <strain evidence="15">EBRO</strain>
    </source>
</reference>
<dbReference type="SUPFAM" id="SSF57716">
    <property type="entry name" value="Glucocorticoid receptor-like (DNA-binding domain)"/>
    <property type="match status" value="2"/>
</dbReference>
<evidence type="ECO:0000256" key="10">
    <source>
        <dbReference type="PROSITE-ProRule" id="PRU00125"/>
    </source>
</evidence>
<comment type="subcellular location">
    <subcellularLocation>
        <location evidence="1 9 11">Nucleus</location>
    </subcellularLocation>
</comment>
<feature type="region of interest" description="Disordered" evidence="12">
    <location>
        <begin position="286"/>
        <end position="336"/>
    </location>
</feature>
<protein>
    <recommendedName>
        <fullName evidence="17">Apterous</fullName>
    </recommendedName>
</protein>
<feature type="domain" description="LIM zinc-binding" evidence="13">
    <location>
        <begin position="204"/>
        <end position="266"/>
    </location>
</feature>
<accession>A0AAG5DBV0</accession>
<dbReference type="InterPro" id="IPR001356">
    <property type="entry name" value="HD"/>
</dbReference>
<dbReference type="SMART" id="SM00389">
    <property type="entry name" value="HOX"/>
    <property type="match status" value="1"/>
</dbReference>
<evidence type="ECO:0000259" key="14">
    <source>
        <dbReference type="PROSITE" id="PS50071"/>
    </source>
</evidence>
<dbReference type="Gene3D" id="2.10.110.10">
    <property type="entry name" value="Cysteine Rich Protein"/>
    <property type="match status" value="2"/>
</dbReference>
<dbReference type="AlphaFoldDB" id="A0AAG5DBV0"/>
<dbReference type="PANTHER" id="PTHR24208">
    <property type="entry name" value="LIM/HOMEOBOX PROTEIN LHX"/>
    <property type="match status" value="1"/>
</dbReference>
<evidence type="ECO:0000256" key="12">
    <source>
        <dbReference type="SAM" id="MobiDB-lite"/>
    </source>
</evidence>
<dbReference type="FunFam" id="2.10.110.10:FF:000177">
    <property type="entry name" value="LIM homeobox 9"/>
    <property type="match status" value="1"/>
</dbReference>
<evidence type="ECO:0000256" key="11">
    <source>
        <dbReference type="RuleBase" id="RU000682"/>
    </source>
</evidence>
<evidence type="ECO:0000259" key="13">
    <source>
        <dbReference type="PROSITE" id="PS50023"/>
    </source>
</evidence>
<dbReference type="Pfam" id="PF00046">
    <property type="entry name" value="Homeodomain"/>
    <property type="match status" value="1"/>
</dbReference>
<keyword evidence="2 10" id="KW-0479">Metal-binding</keyword>
<keyword evidence="3" id="KW-0677">Repeat</keyword>
<keyword evidence="8 9" id="KW-0539">Nucleus</keyword>
<keyword evidence="16" id="KW-1185">Reference proteome</keyword>
<feature type="compositionally biased region" description="Basic residues" evidence="12">
    <location>
        <begin position="325"/>
        <end position="334"/>
    </location>
</feature>
<evidence type="ECO:0000256" key="5">
    <source>
        <dbReference type="ARBA" id="ARBA00023038"/>
    </source>
</evidence>